<dbReference type="SUPFAM" id="SSF47203">
    <property type="entry name" value="Acyl-CoA dehydrogenase C-terminal domain-like"/>
    <property type="match status" value="1"/>
</dbReference>
<keyword evidence="5" id="KW-1185">Reference proteome</keyword>
<evidence type="ECO:0000256" key="2">
    <source>
        <dbReference type="ARBA" id="ARBA00023002"/>
    </source>
</evidence>
<dbReference type="InterPro" id="IPR036250">
    <property type="entry name" value="AcylCo_DH-like_C"/>
</dbReference>
<dbReference type="InterPro" id="IPR009075">
    <property type="entry name" value="AcylCo_DH/oxidase_C"/>
</dbReference>
<keyword evidence="2" id="KW-0560">Oxidoreductase</keyword>
<reference evidence="4" key="1">
    <citation type="submission" date="2022-08" db="EMBL/GenBank/DDBJ databases">
        <title>Alicyclobacillus dauci DSM2870, complete genome.</title>
        <authorList>
            <person name="Wang Q."/>
            <person name="Cai R."/>
            <person name="Wang Z."/>
        </authorList>
    </citation>
    <scope>NUCLEOTIDE SEQUENCE</scope>
    <source>
        <strain evidence="4">DSM 28700</strain>
    </source>
</reference>
<dbReference type="Gene3D" id="1.20.140.10">
    <property type="entry name" value="Butyryl-CoA Dehydrogenase, subunit A, domain 3"/>
    <property type="match status" value="1"/>
</dbReference>
<dbReference type="EMBL" id="CP104064">
    <property type="protein sequence ID" value="WAH36213.1"/>
    <property type="molecule type" value="Genomic_DNA"/>
</dbReference>
<dbReference type="PANTHER" id="PTHR48083">
    <property type="entry name" value="MEDIUM-CHAIN SPECIFIC ACYL-COA DEHYDROGENASE, MITOCHONDRIAL-RELATED"/>
    <property type="match status" value="1"/>
</dbReference>
<proteinExistence type="predicted"/>
<keyword evidence="1" id="KW-0285">Flavoprotein</keyword>
<evidence type="ECO:0000259" key="3">
    <source>
        <dbReference type="Pfam" id="PF00441"/>
    </source>
</evidence>
<dbReference type="RefSeq" id="WP_268043534.1">
    <property type="nucleotide sequence ID" value="NZ_CP104064.1"/>
</dbReference>
<evidence type="ECO:0000256" key="1">
    <source>
        <dbReference type="ARBA" id="ARBA00022630"/>
    </source>
</evidence>
<sequence length="402" mass="44471">MTTELRSIILDTTRRLFSKFVSADDLSNATKGVWSQHLWMRLEEHGFTQVDEEGLTYADGLALLQTAGYYAVPLPLAESILSSKILSDLKLEKPAGVVTLAVTTVGEITFDPGSENIPFKNSHSGDIFFAGGVRISGRWRDVPWARAADAVIICAPISGKKSVLAIVEKSDFDVEEHNSLASEPLDVITLHDVPLRSFAVVKESIEDLLVHAALTRTMLSVGALERVLDMTIQYAGERNQFGRAIGKFQAVQQQIAQMAAETAAFRAIANRALQTVELANDSLGCELSIVHQIDEDEASVNGKTVETNSEQVSQGNAKEASAVSEVRRITALAKVRLAQAALVSPTNAHQIHGAMGFTQEYTLHHYTRRIWNYRHEYGNERFWGNVLLSMMRDEDTWRFITK</sequence>
<gene>
    <name evidence="4" type="ORF">NZD86_18505</name>
</gene>
<dbReference type="Proteomes" id="UP001164803">
    <property type="component" value="Chromosome"/>
</dbReference>
<dbReference type="Pfam" id="PF00441">
    <property type="entry name" value="Acyl-CoA_dh_1"/>
    <property type="match status" value="1"/>
</dbReference>
<protein>
    <submittedName>
        <fullName evidence="4">Acyl-CoA/acyl-ACP dehydrogenase</fullName>
    </submittedName>
</protein>
<evidence type="ECO:0000313" key="5">
    <source>
        <dbReference type="Proteomes" id="UP001164803"/>
    </source>
</evidence>
<accession>A0ABY6Z100</accession>
<evidence type="ECO:0000313" key="4">
    <source>
        <dbReference type="EMBL" id="WAH36213.1"/>
    </source>
</evidence>
<dbReference type="PANTHER" id="PTHR48083:SF31">
    <property type="entry name" value="ACYL-COA DEHYDROGENASE FADE10-RELATED"/>
    <property type="match status" value="1"/>
</dbReference>
<name>A0ABY6Z100_9BACL</name>
<organism evidence="4 5">
    <name type="scientific">Alicyclobacillus dauci</name>
    <dbReference type="NCBI Taxonomy" id="1475485"/>
    <lineage>
        <taxon>Bacteria</taxon>
        <taxon>Bacillati</taxon>
        <taxon>Bacillota</taxon>
        <taxon>Bacilli</taxon>
        <taxon>Bacillales</taxon>
        <taxon>Alicyclobacillaceae</taxon>
        <taxon>Alicyclobacillus</taxon>
    </lineage>
</organism>
<dbReference type="InterPro" id="IPR050741">
    <property type="entry name" value="Acyl-CoA_dehydrogenase"/>
</dbReference>
<feature type="domain" description="Acyl-CoA dehydrogenase/oxidase C-terminal" evidence="3">
    <location>
        <begin position="208"/>
        <end position="277"/>
    </location>
</feature>